<accession>A0A401S878</accession>
<dbReference type="Proteomes" id="UP000287033">
    <property type="component" value="Unassembled WGS sequence"/>
</dbReference>
<proteinExistence type="predicted"/>
<feature type="region of interest" description="Disordered" evidence="1">
    <location>
        <begin position="59"/>
        <end position="91"/>
    </location>
</feature>
<feature type="compositionally biased region" description="Basic and acidic residues" evidence="1">
    <location>
        <begin position="67"/>
        <end position="77"/>
    </location>
</feature>
<dbReference type="AlphaFoldDB" id="A0A401S878"/>
<reference evidence="2 3" key="1">
    <citation type="journal article" date="2018" name="Nat. Ecol. Evol.">
        <title>Shark genomes provide insights into elasmobranch evolution and the origin of vertebrates.</title>
        <authorList>
            <person name="Hara Y"/>
            <person name="Yamaguchi K"/>
            <person name="Onimaru K"/>
            <person name="Kadota M"/>
            <person name="Koyanagi M"/>
            <person name="Keeley SD"/>
            <person name="Tatsumi K"/>
            <person name="Tanaka K"/>
            <person name="Motone F"/>
            <person name="Kageyama Y"/>
            <person name="Nozu R"/>
            <person name="Adachi N"/>
            <person name="Nishimura O"/>
            <person name="Nakagawa R"/>
            <person name="Tanegashima C"/>
            <person name="Kiyatake I"/>
            <person name="Matsumoto R"/>
            <person name="Murakumo K"/>
            <person name="Nishida K"/>
            <person name="Terakita A"/>
            <person name="Kuratani S"/>
            <person name="Sato K"/>
            <person name="Hyodo S Kuraku.S."/>
        </authorList>
    </citation>
    <scope>NUCLEOTIDE SEQUENCE [LARGE SCALE GENOMIC DNA]</scope>
</reference>
<protein>
    <submittedName>
        <fullName evidence="2">Uncharacterized protein</fullName>
    </submittedName>
</protein>
<evidence type="ECO:0000256" key="1">
    <source>
        <dbReference type="SAM" id="MobiDB-lite"/>
    </source>
</evidence>
<evidence type="ECO:0000313" key="2">
    <source>
        <dbReference type="EMBL" id="GCC26591.1"/>
    </source>
</evidence>
<comment type="caution">
    <text evidence="2">The sequence shown here is derived from an EMBL/GenBank/DDBJ whole genome shotgun (WGS) entry which is preliminary data.</text>
</comment>
<name>A0A401S878_CHIPU</name>
<dbReference type="EMBL" id="BEZZ01000130">
    <property type="protein sequence ID" value="GCC26591.1"/>
    <property type="molecule type" value="Genomic_DNA"/>
</dbReference>
<gene>
    <name evidence="2" type="ORF">chiPu_0005008</name>
</gene>
<sequence length="91" mass="10306">MSENPLIELQEWASDELRKSMDAEGERAETADQACKITDCCRALSVEHLIDVELEAAIDEQQDQDLQSEKEQDKQGMDDESIRDEACESES</sequence>
<evidence type="ECO:0000313" key="3">
    <source>
        <dbReference type="Proteomes" id="UP000287033"/>
    </source>
</evidence>
<keyword evidence="3" id="KW-1185">Reference proteome</keyword>
<organism evidence="2 3">
    <name type="scientific">Chiloscyllium punctatum</name>
    <name type="common">Brownbanded bambooshark</name>
    <name type="synonym">Hemiscyllium punctatum</name>
    <dbReference type="NCBI Taxonomy" id="137246"/>
    <lineage>
        <taxon>Eukaryota</taxon>
        <taxon>Metazoa</taxon>
        <taxon>Chordata</taxon>
        <taxon>Craniata</taxon>
        <taxon>Vertebrata</taxon>
        <taxon>Chondrichthyes</taxon>
        <taxon>Elasmobranchii</taxon>
        <taxon>Galeomorphii</taxon>
        <taxon>Galeoidea</taxon>
        <taxon>Orectolobiformes</taxon>
        <taxon>Hemiscylliidae</taxon>
        <taxon>Chiloscyllium</taxon>
    </lineage>
</organism>
<feature type="compositionally biased region" description="Acidic residues" evidence="1">
    <location>
        <begin position="78"/>
        <end position="91"/>
    </location>
</feature>